<proteinExistence type="predicted"/>
<gene>
    <name evidence="1" type="ORF">EXM65_03845</name>
    <name evidence="2" type="ORF">FC774_15205</name>
    <name evidence="3" type="ORF">FDB51_14670</name>
    <name evidence="4" type="ORF">FDG31_16195</name>
</gene>
<evidence type="ECO:0000313" key="2">
    <source>
        <dbReference type="EMBL" id="NFF89202.1"/>
    </source>
</evidence>
<evidence type="ECO:0000313" key="7">
    <source>
        <dbReference type="Proteomes" id="UP000476820"/>
    </source>
</evidence>
<dbReference type="InterPro" id="IPR004027">
    <property type="entry name" value="SEC_C_motif"/>
</dbReference>
<protein>
    <recommendedName>
        <fullName evidence="9">SEC-C domain protein</fullName>
    </recommendedName>
</protein>
<dbReference type="PANTHER" id="PTHR33747:SF1">
    <property type="entry name" value="ADENYLATE CYCLASE-ASSOCIATED CAP C-TERMINAL DOMAIN-CONTAINING PROTEIN"/>
    <property type="match status" value="1"/>
</dbReference>
<evidence type="ECO:0000313" key="8">
    <source>
        <dbReference type="Proteomes" id="UP000486903"/>
    </source>
</evidence>
<dbReference type="EMBL" id="SWOV01000055">
    <property type="protein sequence ID" value="NFF89202.1"/>
    <property type="molecule type" value="Genomic_DNA"/>
</dbReference>
<dbReference type="AlphaFoldDB" id="A0A0C2N5E1"/>
<organism evidence="1 5">
    <name type="scientific">Clostridium botulinum</name>
    <dbReference type="NCBI Taxonomy" id="1491"/>
    <lineage>
        <taxon>Bacteria</taxon>
        <taxon>Bacillati</taxon>
        <taxon>Bacillota</taxon>
        <taxon>Clostridia</taxon>
        <taxon>Eubacteriales</taxon>
        <taxon>Clostridiaceae</taxon>
        <taxon>Clostridium</taxon>
    </lineage>
</organism>
<dbReference type="SUPFAM" id="SSF103642">
    <property type="entry name" value="Sec-C motif"/>
    <property type="match status" value="1"/>
</dbReference>
<accession>A0A0C2N5E1</accession>
<name>A0A0C2N5E1_CLOBO</name>
<comment type="caution">
    <text evidence="1">The sequence shown here is derived from an EMBL/GenBank/DDBJ whole genome shotgun (WGS) entry which is preliminary data.</text>
</comment>
<dbReference type="Proteomes" id="UP000486903">
    <property type="component" value="Unassembled WGS sequence"/>
</dbReference>
<dbReference type="Pfam" id="PF02810">
    <property type="entry name" value="SEC-C"/>
    <property type="match status" value="1"/>
</dbReference>
<evidence type="ECO:0000313" key="3">
    <source>
        <dbReference type="EMBL" id="NFN36336.1"/>
    </source>
</evidence>
<dbReference type="Gene3D" id="3.10.450.50">
    <property type="match status" value="1"/>
</dbReference>
<dbReference type="EMBL" id="SWVK01000022">
    <property type="protein sequence ID" value="NFN36336.1"/>
    <property type="molecule type" value="Genomic_DNA"/>
</dbReference>
<dbReference type="Proteomes" id="UP000472355">
    <property type="component" value="Unassembled WGS sequence"/>
</dbReference>
<evidence type="ECO:0000313" key="6">
    <source>
        <dbReference type="Proteomes" id="UP000473681"/>
    </source>
</evidence>
<evidence type="ECO:0008006" key="9">
    <source>
        <dbReference type="Google" id="ProtNLM"/>
    </source>
</evidence>
<dbReference type="EMBL" id="SXFB01000018">
    <property type="protein sequence ID" value="NFV27664.1"/>
    <property type="molecule type" value="Genomic_DNA"/>
</dbReference>
<evidence type="ECO:0000313" key="5">
    <source>
        <dbReference type="Proteomes" id="UP000472355"/>
    </source>
</evidence>
<dbReference type="PANTHER" id="PTHR33747">
    <property type="entry name" value="UPF0225 PROTEIN SCO1677"/>
    <property type="match status" value="1"/>
</dbReference>
<evidence type="ECO:0000313" key="1">
    <source>
        <dbReference type="EMBL" id="NFA41740.1"/>
    </source>
</evidence>
<dbReference type="NCBIfam" id="NF004088">
    <property type="entry name" value="PRK05590.1"/>
    <property type="match status" value="1"/>
</dbReference>
<dbReference type="OrthoDB" id="5872at2"/>
<evidence type="ECO:0000313" key="4">
    <source>
        <dbReference type="EMBL" id="NFV27664.1"/>
    </source>
</evidence>
<dbReference type="RefSeq" id="WP_003374022.1">
    <property type="nucleotide sequence ID" value="NZ_CP010520.1"/>
</dbReference>
<reference evidence="6 7" key="2">
    <citation type="submission" date="2019-04" db="EMBL/GenBank/DDBJ databases">
        <title>Genome sequencing of Clostridium botulinum Groups I-IV and Clostridium butyricum.</title>
        <authorList>
            <person name="Brunt J."/>
            <person name="Van Vliet A.H.M."/>
            <person name="Stringer S.C."/>
            <person name="Carter A.T."/>
            <person name="Peck M.W."/>
        </authorList>
    </citation>
    <scope>NUCLEOTIDE SEQUENCE [LARGE SCALE GENOMIC DNA]</scope>
    <source>
        <strain evidence="2 7">1605</strain>
        <strain evidence="4 8">BL81</strain>
        <strain evidence="3 6">CB-K-33E</strain>
    </source>
</reference>
<sequence length="165" mass="19332">MSLYTDWTNMVVDYVKTKGENAFWQEYSKLEKSIYKDLLAKHKDPKKTTIAGLAKEYDSSLEFIMGFIDGINDSLKNQYDLENLDENTELVLDIDLENLYYNMLDAKAEYLYTLPQWDGIFSEEKRKEIQKQFRDSKIIRNNEKVGRNDDCPCGSGKKYKKCCGK</sequence>
<dbReference type="EMBL" id="SGKU01000007">
    <property type="protein sequence ID" value="NFA41740.1"/>
    <property type="molecule type" value="Genomic_DNA"/>
</dbReference>
<dbReference type="Proteomes" id="UP000473681">
    <property type="component" value="Unassembled WGS sequence"/>
</dbReference>
<dbReference type="Proteomes" id="UP000476820">
    <property type="component" value="Unassembled WGS sequence"/>
</dbReference>
<reference evidence="1 5" key="1">
    <citation type="submission" date="2019-02" db="EMBL/GenBank/DDBJ databases">
        <title>Genome sequencing of Clostridium botulinum clinical isolates.</title>
        <authorList>
            <person name="Brunt J."/>
            <person name="Van Vliet A.H.M."/>
            <person name="Stringer S.C."/>
            <person name="Grant K.A."/>
            <person name="Carter A.C."/>
            <person name="Peck M.W."/>
        </authorList>
    </citation>
    <scope>NUCLEOTIDE SEQUENCE [LARGE SCALE GENOMIC DNA]</scope>
    <source>
        <strain evidence="1 5">H113700579</strain>
    </source>
</reference>